<name>A0ABD5SYT7_9EURY</name>
<evidence type="ECO:0000313" key="2">
    <source>
        <dbReference type="EMBL" id="MFC6770047.1"/>
    </source>
</evidence>
<evidence type="ECO:0000313" key="3">
    <source>
        <dbReference type="Proteomes" id="UP001596274"/>
    </source>
</evidence>
<gene>
    <name evidence="2" type="ORF">ACFQDD_00660</name>
</gene>
<dbReference type="AlphaFoldDB" id="A0ABD5SYT7"/>
<feature type="region of interest" description="Disordered" evidence="1">
    <location>
        <begin position="1"/>
        <end position="49"/>
    </location>
</feature>
<reference evidence="2 3" key="1">
    <citation type="journal article" date="2019" name="Int. J. Syst. Evol. Microbiol.">
        <title>The Global Catalogue of Microorganisms (GCM) 10K type strain sequencing project: providing services to taxonomists for standard genome sequencing and annotation.</title>
        <authorList>
            <consortium name="The Broad Institute Genomics Platform"/>
            <consortium name="The Broad Institute Genome Sequencing Center for Infectious Disease"/>
            <person name="Wu L."/>
            <person name="Ma J."/>
        </authorList>
    </citation>
    <scope>NUCLEOTIDE SEQUENCE [LARGE SCALE GENOMIC DNA]</scope>
    <source>
        <strain evidence="2 3">PJ61</strain>
    </source>
</reference>
<evidence type="ECO:0000256" key="1">
    <source>
        <dbReference type="SAM" id="MobiDB-lite"/>
    </source>
</evidence>
<feature type="compositionally biased region" description="Basic and acidic residues" evidence="1">
    <location>
        <begin position="1"/>
        <end position="19"/>
    </location>
</feature>
<proteinExistence type="predicted"/>
<comment type="caution">
    <text evidence="2">The sequence shown here is derived from an EMBL/GenBank/DDBJ whole genome shotgun (WGS) entry which is preliminary data.</text>
</comment>
<dbReference type="Proteomes" id="UP001596274">
    <property type="component" value="Unassembled WGS sequence"/>
</dbReference>
<dbReference type="EMBL" id="JBHSWT010000012">
    <property type="protein sequence ID" value="MFC6770047.1"/>
    <property type="molecule type" value="Genomic_DNA"/>
</dbReference>
<keyword evidence="3" id="KW-1185">Reference proteome</keyword>
<feature type="compositionally biased region" description="Basic and acidic residues" evidence="1">
    <location>
        <begin position="30"/>
        <end position="49"/>
    </location>
</feature>
<accession>A0ABD5SYT7</accession>
<organism evidence="2 3">
    <name type="scientific">Halorubrum pallidum</name>
    <dbReference type="NCBI Taxonomy" id="1526114"/>
    <lineage>
        <taxon>Archaea</taxon>
        <taxon>Methanobacteriati</taxon>
        <taxon>Methanobacteriota</taxon>
        <taxon>Stenosarchaea group</taxon>
        <taxon>Halobacteria</taxon>
        <taxon>Halobacteriales</taxon>
        <taxon>Haloferacaceae</taxon>
        <taxon>Halorubrum</taxon>
    </lineage>
</organism>
<protein>
    <submittedName>
        <fullName evidence="2">Uncharacterized protein</fullName>
    </submittedName>
</protein>
<sequence length="126" mass="14119">MTQNGRDGRESGTDGDHENSTLVVGNDTFRFGDRPVHISPPEERDEQRPGEIVDEVGVLHITEEGPDYWKVIQRIIDTETGIPKTRDGYYAAGDKTWNWTNGSLELPTAIRRQLDARAEGAGIKRD</sequence>